<keyword evidence="8" id="KW-0460">Magnesium</keyword>
<dbReference type="PANTHER" id="PTHR23152">
    <property type="entry name" value="2-OXOGLUTARATE DEHYDROGENASE"/>
    <property type="match status" value="1"/>
</dbReference>
<keyword evidence="9" id="KW-0809">Transit peptide</keyword>
<dbReference type="GO" id="GO:0030976">
    <property type="term" value="F:thiamine pyrophosphate binding"/>
    <property type="evidence" value="ECO:0007669"/>
    <property type="project" value="InterPro"/>
</dbReference>
<dbReference type="GO" id="GO:0006099">
    <property type="term" value="P:tricarboxylic acid cycle"/>
    <property type="evidence" value="ECO:0000318"/>
    <property type="project" value="GO_Central"/>
</dbReference>
<comment type="function">
    <text evidence="13">The 2-oxoglutarate dehydrogenase complex catalyzes the overall conversion of 2-oxoglutarate to succinyl-CoA and CO(2). It contains multiple copies of three enzymatic components: 2-oxoglutarate dehydrogenase (E1), dihydrolipoamide succinyltransferase (E2) and lipoamide dehydrogenase (E3).</text>
</comment>
<proteinExistence type="inferred from homology"/>
<name>B6K2J3_SCHJY</name>
<evidence type="ECO:0000256" key="16">
    <source>
        <dbReference type="ARBA" id="ARBA00051911"/>
    </source>
</evidence>
<evidence type="ECO:0000256" key="14">
    <source>
        <dbReference type="ARBA" id="ARBA00040267"/>
    </source>
</evidence>
<reference evidence="18 20" key="1">
    <citation type="journal article" date="2011" name="Science">
        <title>Comparative functional genomics of the fission yeasts.</title>
        <authorList>
            <person name="Rhind N."/>
            <person name="Chen Z."/>
            <person name="Yassour M."/>
            <person name="Thompson D.A."/>
            <person name="Haas B.J."/>
            <person name="Habib N."/>
            <person name="Wapinski I."/>
            <person name="Roy S."/>
            <person name="Lin M.F."/>
            <person name="Heiman D.I."/>
            <person name="Young S.K."/>
            <person name="Furuya K."/>
            <person name="Guo Y."/>
            <person name="Pidoux A."/>
            <person name="Chen H.M."/>
            <person name="Robbertse B."/>
            <person name="Goldberg J.M."/>
            <person name="Aoki K."/>
            <person name="Bayne E.H."/>
            <person name="Berlin A.M."/>
            <person name="Desjardins C.A."/>
            <person name="Dobbs E."/>
            <person name="Dukaj L."/>
            <person name="Fan L."/>
            <person name="FitzGerald M.G."/>
            <person name="French C."/>
            <person name="Gujja S."/>
            <person name="Hansen K."/>
            <person name="Keifenheim D."/>
            <person name="Levin J.Z."/>
            <person name="Mosher R.A."/>
            <person name="Mueller C.A."/>
            <person name="Pfiffner J."/>
            <person name="Priest M."/>
            <person name="Russ C."/>
            <person name="Smialowska A."/>
            <person name="Swoboda P."/>
            <person name="Sykes S.M."/>
            <person name="Vaughn M."/>
            <person name="Vengrova S."/>
            <person name="Yoder R."/>
            <person name="Zeng Q."/>
            <person name="Allshire R."/>
            <person name="Baulcombe D."/>
            <person name="Birren B.W."/>
            <person name="Brown W."/>
            <person name="Ekwall K."/>
            <person name="Kellis M."/>
            <person name="Leatherwood J."/>
            <person name="Levin H."/>
            <person name="Margalit H."/>
            <person name="Martienssen R."/>
            <person name="Nieduszynski C.A."/>
            <person name="Spatafora J.W."/>
            <person name="Friedman N."/>
            <person name="Dalgaard J.Z."/>
            <person name="Baumann P."/>
            <person name="Niki H."/>
            <person name="Regev A."/>
            <person name="Nusbaum C."/>
        </authorList>
    </citation>
    <scope>NUCLEOTIDE SEQUENCE [LARGE SCALE GENOMIC DNA]</scope>
    <source>
        <strain evidence="20">yFS275 / FY16936</strain>
    </source>
</reference>
<keyword evidence="11" id="KW-0786">Thiamine pyrophosphate</keyword>
<dbReference type="EC" id="1.2.4.2" evidence="5"/>
<evidence type="ECO:0000256" key="15">
    <source>
        <dbReference type="ARBA" id="ARBA00042984"/>
    </source>
</evidence>
<dbReference type="Pfam" id="PF00676">
    <property type="entry name" value="E1_dh"/>
    <property type="match status" value="1"/>
</dbReference>
<evidence type="ECO:0000256" key="10">
    <source>
        <dbReference type="ARBA" id="ARBA00023002"/>
    </source>
</evidence>
<dbReference type="Gene3D" id="3.40.50.11610">
    <property type="entry name" value="Multifunctional 2-oxoglutarate metabolism enzyme, C-terminal domain"/>
    <property type="match status" value="1"/>
</dbReference>
<dbReference type="FunFam" id="3.40.50.11610:FF:000009">
    <property type="entry name" value="2-oxoglutarate dehydrogenase E1 component"/>
    <property type="match status" value="1"/>
</dbReference>
<dbReference type="OMA" id="RDSYCRT"/>
<comment type="cofactor">
    <cofactor evidence="1">
        <name>Mg(2+)</name>
        <dbReference type="ChEBI" id="CHEBI:18420"/>
    </cofactor>
</comment>
<dbReference type="GO" id="GO:0005739">
    <property type="term" value="C:mitochondrion"/>
    <property type="evidence" value="ECO:0000318"/>
    <property type="project" value="GO_Central"/>
</dbReference>
<dbReference type="SUPFAM" id="SSF52518">
    <property type="entry name" value="Thiamin diphosphate-binding fold (THDP-binding)"/>
    <property type="match status" value="2"/>
</dbReference>
<dbReference type="NCBIfam" id="TIGR00239">
    <property type="entry name" value="2oxo_dh_E1"/>
    <property type="match status" value="1"/>
</dbReference>
<dbReference type="GO" id="GO:0004591">
    <property type="term" value="F:oxoglutarate dehydrogenase (succinyl-transferring) activity"/>
    <property type="evidence" value="ECO:0000318"/>
    <property type="project" value="GO_Central"/>
</dbReference>
<dbReference type="InterPro" id="IPR042179">
    <property type="entry name" value="KGD_C_sf"/>
</dbReference>
<dbReference type="GO" id="GO:0006103">
    <property type="term" value="P:2-oxoglutarate metabolic process"/>
    <property type="evidence" value="ECO:0007669"/>
    <property type="project" value="EnsemblFungi"/>
</dbReference>
<dbReference type="EMBL" id="KE651166">
    <property type="protein sequence ID" value="EEB07374.1"/>
    <property type="molecule type" value="Genomic_DNA"/>
</dbReference>
<evidence type="ECO:0000256" key="5">
    <source>
        <dbReference type="ARBA" id="ARBA00012280"/>
    </source>
</evidence>
<dbReference type="GO" id="GO:0042645">
    <property type="term" value="C:mitochondrial nucleoid"/>
    <property type="evidence" value="ECO:0007669"/>
    <property type="project" value="EnsemblFungi"/>
</dbReference>
<dbReference type="InterPro" id="IPR029061">
    <property type="entry name" value="THDP-binding"/>
</dbReference>
<dbReference type="FunFam" id="1.10.287.1150:FF:000002">
    <property type="entry name" value="2-oxoglutarate dehydrogenase E1 component"/>
    <property type="match status" value="1"/>
</dbReference>
<dbReference type="JaponicusDB" id="SJAG_02464">
    <property type="gene designation" value="kgd1"/>
</dbReference>
<dbReference type="PANTHER" id="PTHR23152:SF4">
    <property type="entry name" value="2-OXOADIPATE DEHYDROGENASE COMPLEX COMPONENT E1"/>
    <property type="match status" value="1"/>
</dbReference>
<evidence type="ECO:0000256" key="3">
    <source>
        <dbReference type="ARBA" id="ARBA00004305"/>
    </source>
</evidence>
<dbReference type="SMART" id="SM00861">
    <property type="entry name" value="Transket_pyr"/>
    <property type="match status" value="1"/>
</dbReference>
<keyword evidence="12" id="KW-0496">Mitochondrion</keyword>
<dbReference type="InterPro" id="IPR011603">
    <property type="entry name" value="2oxoglutarate_DH_E1"/>
</dbReference>
<evidence type="ECO:0000313" key="18">
    <source>
        <dbReference type="EMBL" id="EEB07374.1"/>
    </source>
</evidence>
<comment type="cofactor">
    <cofactor evidence="2">
        <name>thiamine diphosphate</name>
        <dbReference type="ChEBI" id="CHEBI:58937"/>
    </cofactor>
</comment>
<keyword evidence="10" id="KW-0560">Oxidoreductase</keyword>
<dbReference type="GO" id="GO:0045252">
    <property type="term" value="C:oxoglutarate dehydrogenase complex"/>
    <property type="evidence" value="ECO:0000318"/>
    <property type="project" value="GO_Central"/>
</dbReference>
<keyword evidence="20" id="KW-1185">Reference proteome</keyword>
<dbReference type="RefSeq" id="XP_002173667.1">
    <property type="nucleotide sequence ID" value="XM_002173631.2"/>
</dbReference>
<dbReference type="OrthoDB" id="413077at2759"/>
<evidence type="ECO:0000259" key="17">
    <source>
        <dbReference type="SMART" id="SM00861"/>
    </source>
</evidence>
<dbReference type="NCBIfam" id="NF006914">
    <property type="entry name" value="PRK09404.1"/>
    <property type="match status" value="1"/>
</dbReference>
<dbReference type="FunFam" id="3.40.50.12470:FF:000003">
    <property type="entry name" value="2-oxoglutarate dehydrogenase E1 component"/>
    <property type="match status" value="1"/>
</dbReference>
<evidence type="ECO:0000256" key="8">
    <source>
        <dbReference type="ARBA" id="ARBA00022842"/>
    </source>
</evidence>
<dbReference type="InterPro" id="IPR032106">
    <property type="entry name" value="2-oxogl_dehyd_N"/>
</dbReference>
<accession>B6K2J3</accession>
<gene>
    <name evidence="19" type="primary">kgd1</name>
    <name evidence="18" type="ORF">SJAG_02464</name>
</gene>
<dbReference type="HOGENOM" id="CLU_004709_1_0_1"/>
<sequence length="1016" mass="115318">MSQFTRLSMFSQCHKHLAQPAIRKAVARSTHPAARVVRSYATAPVENDQFLSGATANYVDQMYDAWKRDPTSVHVSWQAYFKNMENGSVPAAQAFQPPPSIATMHDINAINAALSPKVNGSAESSSSYIADHLKVQLLVRAYQSRGHLMARLDPLGINIPKTRPSELTLEHYGFSKKDLEREFTLGPGILPRFCRNGRDTLKLKDIIHECERIYCGSFALEYIHIASREKCNWLRERVEIPSPYSYTVEEKKMIFDRLTWSDSFERFLAQKFPNDKRFGLEGCEALVPGMKALIDRSVDQGISNIVIGMPHRGRLNVLHNVVRKPAQAIFSEFRGTQDPEDEGSGDVKYHLGMNYERPTPSGKRVNLSLVANPSHLEAEDPVVMGKVRALQHYTSDEASHEQSMGVLLHGDAAFAAQGVVYETLGLNALPGYSTGGTIHIIVNNQIGFTTDPRFARSTPYCTDIAKTIGAPIFHVNGDDTEAVTFVCQLAADWRKTFKSDCIIDIICYRRHGHNETDQPLFTQPRMYKTIAKHPSTYKIYSEQLVEEKTLSKQDIEAHQKKVWDILQQSFESSKDYKVDHTEWLSNPWFGFASPKDLMTKILPSYPTGVSVDTLKRVGRSLYTLPEGFDVHRNLRRILNNRLKSVENGKEIDMPTAEALAFATLLEEGHHVRVSGQDVERGTFSQRHDVLHDQTNESIYIPLNYISPRQASFVIRNSSLSEFGVLGFEYGYSLSSPNALVVWEAQFGDFANNAQCIIDQFIAAGETKWLQRSGIVLSLPHGYDGQGPEHSSARIERYLQLCNEDPREFPSEEKLQRQHQDCNLQAIYVTKPHQYFHALRRNIHRQFRKPLIVFFSKALLRHPLARSTLEDFDENRAFSLILEETEHGKSIKAPEEIKRLVVCSGQVWVSLLKAREDAKIDDIAFTRIEQLHPFGWKQFAENLQKYPNLQEIVWCQEEPLNAGAWSFMEPRILTTLRHLGRDIPLRYAGRPPSASVATGNKQQHLAELEQFLNAALK</sequence>
<dbReference type="Proteomes" id="UP000001744">
    <property type="component" value="Unassembled WGS sequence"/>
</dbReference>
<dbReference type="eggNOG" id="KOG0450">
    <property type="taxonomic scope" value="Eukaryota"/>
</dbReference>
<dbReference type="InterPro" id="IPR001017">
    <property type="entry name" value="DH_E1"/>
</dbReference>
<keyword evidence="6" id="KW-0816">Tricarboxylic acid cycle</keyword>
<evidence type="ECO:0000256" key="7">
    <source>
        <dbReference type="ARBA" id="ARBA00022723"/>
    </source>
</evidence>
<organism evidence="18 20">
    <name type="scientific">Schizosaccharomyces japonicus (strain yFS275 / FY16936)</name>
    <name type="common">Fission yeast</name>
    <dbReference type="NCBI Taxonomy" id="402676"/>
    <lineage>
        <taxon>Eukaryota</taxon>
        <taxon>Fungi</taxon>
        <taxon>Dikarya</taxon>
        <taxon>Ascomycota</taxon>
        <taxon>Taphrinomycotina</taxon>
        <taxon>Schizosaccharomycetes</taxon>
        <taxon>Schizosaccharomycetales</taxon>
        <taxon>Schizosaccharomycetaceae</taxon>
        <taxon>Schizosaccharomyces</taxon>
    </lineage>
</organism>
<evidence type="ECO:0000256" key="9">
    <source>
        <dbReference type="ARBA" id="ARBA00022946"/>
    </source>
</evidence>
<evidence type="ECO:0000313" key="20">
    <source>
        <dbReference type="Proteomes" id="UP000001744"/>
    </source>
</evidence>
<dbReference type="AlphaFoldDB" id="B6K2J3"/>
<evidence type="ECO:0000256" key="4">
    <source>
        <dbReference type="ARBA" id="ARBA00006936"/>
    </source>
</evidence>
<comment type="subcellular location">
    <subcellularLocation>
        <location evidence="3">Mitochondrion matrix</location>
    </subcellularLocation>
</comment>
<dbReference type="Pfam" id="PF16078">
    <property type="entry name" value="2-oxogl_dehyd_N"/>
    <property type="match status" value="1"/>
</dbReference>
<dbReference type="VEuPathDB" id="FungiDB:SJAG_02464"/>
<comment type="similarity">
    <text evidence="4">Belongs to the alpha-ketoglutarate dehydrogenase family.</text>
</comment>
<dbReference type="FunFam" id="3.40.50.970:FF:000002">
    <property type="entry name" value="2-oxoglutarate dehydrogenase, E1 component"/>
    <property type="match status" value="1"/>
</dbReference>
<protein>
    <recommendedName>
        <fullName evidence="14">2-oxoglutarate dehydrogenase, mitochondrial</fullName>
        <ecNumber evidence="5">1.2.4.2</ecNumber>
    </recommendedName>
    <alternativeName>
        <fullName evidence="15">2-oxoglutarate dehydrogenase complex component E1</fullName>
    </alternativeName>
</protein>
<dbReference type="Pfam" id="PF16870">
    <property type="entry name" value="OxoGdeHyase_C"/>
    <property type="match status" value="1"/>
</dbReference>
<evidence type="ECO:0000256" key="11">
    <source>
        <dbReference type="ARBA" id="ARBA00023052"/>
    </source>
</evidence>
<comment type="catalytic activity">
    <reaction evidence="16">
        <text>N(6)-[(R)-lipoyl]-L-lysyl-[protein] + 2-oxoglutarate + H(+) = N(6)-[(R)-S(8)-succinyldihydrolipoyl]-L-lysyl-[protein] + CO2</text>
        <dbReference type="Rhea" id="RHEA:12188"/>
        <dbReference type="Rhea" id="RHEA-COMP:10474"/>
        <dbReference type="Rhea" id="RHEA-COMP:20092"/>
        <dbReference type="ChEBI" id="CHEBI:15378"/>
        <dbReference type="ChEBI" id="CHEBI:16526"/>
        <dbReference type="ChEBI" id="CHEBI:16810"/>
        <dbReference type="ChEBI" id="CHEBI:83099"/>
        <dbReference type="ChEBI" id="CHEBI:83120"/>
        <dbReference type="EC" id="1.2.4.2"/>
    </reaction>
</comment>
<dbReference type="PIRSF" id="PIRSF000157">
    <property type="entry name" value="Oxoglu_dh_E1"/>
    <property type="match status" value="1"/>
</dbReference>
<evidence type="ECO:0000256" key="2">
    <source>
        <dbReference type="ARBA" id="ARBA00001964"/>
    </source>
</evidence>
<evidence type="ECO:0000313" key="19">
    <source>
        <dbReference type="JaponicusDB" id="SJAG_02464"/>
    </source>
</evidence>
<evidence type="ECO:0000256" key="6">
    <source>
        <dbReference type="ARBA" id="ARBA00022532"/>
    </source>
</evidence>
<dbReference type="Gene3D" id="1.10.287.1150">
    <property type="entry name" value="TPP helical domain"/>
    <property type="match status" value="1"/>
</dbReference>
<dbReference type="STRING" id="402676.B6K2J3"/>
<dbReference type="Gene3D" id="3.40.50.12470">
    <property type="match status" value="1"/>
</dbReference>
<dbReference type="InterPro" id="IPR031717">
    <property type="entry name" value="ODO-1/KGD_C"/>
</dbReference>
<dbReference type="Pfam" id="PF02779">
    <property type="entry name" value="Transket_pyr"/>
    <property type="match status" value="1"/>
</dbReference>
<evidence type="ECO:0000256" key="1">
    <source>
        <dbReference type="ARBA" id="ARBA00001946"/>
    </source>
</evidence>
<feature type="domain" description="Transketolase-like pyrimidine-binding" evidence="17">
    <location>
        <begin position="651"/>
        <end position="861"/>
    </location>
</feature>
<dbReference type="GeneID" id="7049211"/>
<dbReference type="Gene3D" id="3.40.50.970">
    <property type="match status" value="1"/>
</dbReference>
<evidence type="ECO:0000256" key="12">
    <source>
        <dbReference type="ARBA" id="ARBA00023128"/>
    </source>
</evidence>
<keyword evidence="7" id="KW-0479">Metal-binding</keyword>
<evidence type="ECO:0000256" key="13">
    <source>
        <dbReference type="ARBA" id="ARBA00037426"/>
    </source>
</evidence>
<dbReference type="CDD" id="cd02016">
    <property type="entry name" value="TPP_E1_OGDC_like"/>
    <property type="match status" value="1"/>
</dbReference>
<dbReference type="InterPro" id="IPR005475">
    <property type="entry name" value="Transketolase-like_Pyr-bd"/>
</dbReference>
<dbReference type="NCBIfam" id="NF008907">
    <property type="entry name" value="PRK12270.1"/>
    <property type="match status" value="1"/>
</dbReference>
<dbReference type="GO" id="GO:0046872">
    <property type="term" value="F:metal ion binding"/>
    <property type="evidence" value="ECO:0007669"/>
    <property type="project" value="UniProtKB-KW"/>
</dbReference>